<dbReference type="GO" id="GO:0005739">
    <property type="term" value="C:mitochondrion"/>
    <property type="evidence" value="ECO:0007669"/>
    <property type="project" value="TreeGrafter"/>
</dbReference>
<evidence type="ECO:0000256" key="3">
    <source>
        <dbReference type="ARBA" id="ARBA00022692"/>
    </source>
</evidence>
<sequence>MNRTFVKHFKDYLREGLQCGAIMGTGDMLAQTVTDKRELKEIDFGRTLKYASLGIVYVGPLLKGWYKYLDVIVTEKNTKFVRAAKKMLIDQSIMAPMLNLTLIPLVGMVMNQSYDTIKNHMKYDYSEILKKNYILWPAAQLINFGFIPLQFQKYEKRLP</sequence>
<organism evidence="8 9">
    <name type="scientific">Glossina pallidipes</name>
    <name type="common">Tsetse fly</name>
    <dbReference type="NCBI Taxonomy" id="7398"/>
    <lineage>
        <taxon>Eukaryota</taxon>
        <taxon>Metazoa</taxon>
        <taxon>Ecdysozoa</taxon>
        <taxon>Arthropoda</taxon>
        <taxon>Hexapoda</taxon>
        <taxon>Insecta</taxon>
        <taxon>Pterygota</taxon>
        <taxon>Neoptera</taxon>
        <taxon>Endopterygota</taxon>
        <taxon>Diptera</taxon>
        <taxon>Brachycera</taxon>
        <taxon>Muscomorpha</taxon>
        <taxon>Hippoboscoidea</taxon>
        <taxon>Glossinidae</taxon>
        <taxon>Glossina</taxon>
    </lineage>
</organism>
<reference evidence="9" key="1">
    <citation type="submission" date="2014-03" db="EMBL/GenBank/DDBJ databases">
        <authorList>
            <person name="Aksoy S."/>
            <person name="Warren W."/>
            <person name="Wilson R.K."/>
        </authorList>
    </citation>
    <scope>NUCLEOTIDE SEQUENCE [LARGE SCALE GENOMIC DNA]</scope>
    <source>
        <strain evidence="9">IAEA</strain>
    </source>
</reference>
<evidence type="ECO:0000256" key="1">
    <source>
        <dbReference type="ARBA" id="ARBA00004141"/>
    </source>
</evidence>
<dbReference type="Proteomes" id="UP000092445">
    <property type="component" value="Unassembled WGS sequence"/>
</dbReference>
<feature type="transmembrane region" description="Helical" evidence="7">
    <location>
        <begin position="93"/>
        <end position="114"/>
    </location>
</feature>
<comment type="subcellular location">
    <subcellularLocation>
        <location evidence="1">Membrane</location>
        <topology evidence="1">Multi-pass membrane protein</topology>
    </subcellularLocation>
</comment>
<keyword evidence="3 7" id="KW-0812">Transmembrane</keyword>
<accession>A0A1A9ZB94</accession>
<dbReference type="GO" id="GO:0015267">
    <property type="term" value="F:channel activity"/>
    <property type="evidence" value="ECO:0007669"/>
    <property type="project" value="TreeGrafter"/>
</dbReference>
<dbReference type="PANTHER" id="PTHR11266:SF17">
    <property type="entry name" value="PROTEIN MPV17"/>
    <property type="match status" value="1"/>
</dbReference>
<protein>
    <recommendedName>
        <fullName evidence="6">Mitochondrial inner membrane protein Mpv17</fullName>
    </recommendedName>
</protein>
<dbReference type="AlphaFoldDB" id="A0A1A9ZB94"/>
<dbReference type="GO" id="GO:0016020">
    <property type="term" value="C:membrane"/>
    <property type="evidence" value="ECO:0007669"/>
    <property type="project" value="UniProtKB-SubCell"/>
</dbReference>
<feature type="transmembrane region" description="Helical" evidence="7">
    <location>
        <begin position="134"/>
        <end position="151"/>
    </location>
</feature>
<dbReference type="InterPro" id="IPR007248">
    <property type="entry name" value="Mpv17_PMP22"/>
</dbReference>
<dbReference type="PANTHER" id="PTHR11266">
    <property type="entry name" value="PEROXISOMAL MEMBRANE PROTEIN 2, PXMP2 MPV17"/>
    <property type="match status" value="1"/>
</dbReference>
<comment type="similarity">
    <text evidence="2 7">Belongs to the peroxisomal membrane protein PXMP2/4 family.</text>
</comment>
<evidence type="ECO:0000256" key="6">
    <source>
        <dbReference type="ARBA" id="ARBA00049743"/>
    </source>
</evidence>
<evidence type="ECO:0000256" key="4">
    <source>
        <dbReference type="ARBA" id="ARBA00022989"/>
    </source>
</evidence>
<evidence type="ECO:0000313" key="9">
    <source>
        <dbReference type="Proteomes" id="UP000092445"/>
    </source>
</evidence>
<reference evidence="8" key="2">
    <citation type="submission" date="2020-05" db="UniProtKB">
        <authorList>
            <consortium name="EnsemblMetazoa"/>
        </authorList>
    </citation>
    <scope>IDENTIFICATION</scope>
    <source>
        <strain evidence="8">IAEA</strain>
    </source>
</reference>
<keyword evidence="5 7" id="KW-0472">Membrane</keyword>
<evidence type="ECO:0000256" key="7">
    <source>
        <dbReference type="RuleBase" id="RU363053"/>
    </source>
</evidence>
<dbReference type="STRING" id="7398.A0A1A9ZB94"/>
<keyword evidence="4 7" id="KW-1133">Transmembrane helix</keyword>
<dbReference type="VEuPathDB" id="VectorBase:GPAI009353"/>
<proteinExistence type="inferred from homology"/>
<evidence type="ECO:0000313" key="8">
    <source>
        <dbReference type="EnsemblMetazoa" id="GPAI009353-PA"/>
    </source>
</evidence>
<name>A0A1A9ZB94_GLOPL</name>
<evidence type="ECO:0000256" key="2">
    <source>
        <dbReference type="ARBA" id="ARBA00006824"/>
    </source>
</evidence>
<dbReference type="GO" id="GO:1901858">
    <property type="term" value="P:regulation of mitochondrial DNA metabolic process"/>
    <property type="evidence" value="ECO:0007669"/>
    <property type="project" value="TreeGrafter"/>
</dbReference>
<evidence type="ECO:0000256" key="5">
    <source>
        <dbReference type="ARBA" id="ARBA00023136"/>
    </source>
</evidence>
<dbReference type="Pfam" id="PF04117">
    <property type="entry name" value="Mpv17_PMP22"/>
    <property type="match status" value="1"/>
</dbReference>
<keyword evidence="9" id="KW-1185">Reference proteome</keyword>
<dbReference type="EnsemblMetazoa" id="GPAI009353-RA">
    <property type="protein sequence ID" value="GPAI009353-PA"/>
    <property type="gene ID" value="GPAI009353"/>
</dbReference>